<dbReference type="InParanoid" id="A0A098DK31"/>
<keyword evidence="4" id="KW-1185">Reference proteome</keyword>
<feature type="transmembrane region" description="Helical" evidence="1">
    <location>
        <begin position="58"/>
        <end position="80"/>
    </location>
</feature>
<protein>
    <submittedName>
        <fullName evidence="2">Chromosome 2, complete genome</fullName>
    </submittedName>
</protein>
<sequence length="86" mass="9067">MVLRGLASLGGGHVLTLGVFERLHITDFLVLRRLARLGVADLLVLGIFASLVGGDTLIGVSPGLSLALALLSFKFGAWLLKIKSLK</sequence>
<organism evidence="2 4">
    <name type="scientific">Gibberella zeae (strain ATCC MYA-4620 / CBS 123657 / FGSC 9075 / NRRL 31084 / PH-1)</name>
    <name type="common">Wheat head blight fungus</name>
    <name type="synonym">Fusarium graminearum</name>
    <dbReference type="NCBI Taxonomy" id="229533"/>
    <lineage>
        <taxon>Eukaryota</taxon>
        <taxon>Fungi</taxon>
        <taxon>Dikarya</taxon>
        <taxon>Ascomycota</taxon>
        <taxon>Pezizomycotina</taxon>
        <taxon>Sordariomycetes</taxon>
        <taxon>Hypocreomycetidae</taxon>
        <taxon>Hypocreales</taxon>
        <taxon>Nectriaceae</taxon>
        <taxon>Fusarium</taxon>
    </lineage>
</organism>
<feature type="transmembrane region" description="Helical" evidence="1">
    <location>
        <begin position="34"/>
        <end position="52"/>
    </location>
</feature>
<proteinExistence type="predicted"/>
<accession>A0A098DK31</accession>
<dbReference type="Proteomes" id="UP000070720">
    <property type="component" value="Chromosome 2"/>
</dbReference>
<evidence type="ECO:0000313" key="2">
    <source>
        <dbReference type="EMBL" id="CEF79314.1"/>
    </source>
</evidence>
<gene>
    <name evidence="2" type="ORF">FGRAMPH1_01T15025</name>
</gene>
<reference evidence="2 4" key="3">
    <citation type="journal article" date="2015" name="BMC Genomics">
        <title>The completed genome sequence of the pathogenic ascomycete fungus Fusarium graminearum.</title>
        <authorList>
            <person name="King R."/>
            <person name="Urban M."/>
            <person name="Hammond-Kosack M.C."/>
            <person name="Hassani-Pak K."/>
            <person name="Hammond-Kosack K.E."/>
        </authorList>
    </citation>
    <scope>NUCLEOTIDE SEQUENCE [LARGE SCALE GENOMIC DNA]</scope>
    <source>
        <strain evidence="4">ATCC MYA-4620 / CBS 123657 / FGSC 9075 / NRRL 31084 / PH-1</strain>
        <strain evidence="2">PH-1</strain>
    </source>
</reference>
<reference evidence="3" key="4">
    <citation type="submission" date="2017-01" db="UniProtKB">
        <authorList>
            <consortium name="EnsemblFungi"/>
        </authorList>
    </citation>
    <scope>IDENTIFICATION</scope>
    <source>
        <strain evidence="3">PH-1 / ATCC MYA-4620 / FGSC 9075 / NRRL 31084</strain>
    </source>
</reference>
<evidence type="ECO:0000256" key="1">
    <source>
        <dbReference type="SAM" id="Phobius"/>
    </source>
</evidence>
<dbReference type="AlphaFoldDB" id="A0A098DK31"/>
<reference evidence="3 4" key="1">
    <citation type="journal article" date="2007" name="Science">
        <title>The Fusarium graminearum genome reveals a link between localized polymorphism and pathogen specialization.</title>
        <authorList>
            <person name="Cuomo C.A."/>
            <person name="Gueldener U."/>
            <person name="Xu J.-R."/>
            <person name="Trail F."/>
            <person name="Turgeon B.G."/>
            <person name="Di Pietro A."/>
            <person name="Walton J.D."/>
            <person name="Ma L.-J."/>
            <person name="Baker S.E."/>
            <person name="Rep M."/>
            <person name="Adam G."/>
            <person name="Antoniw J."/>
            <person name="Baldwin T."/>
            <person name="Calvo S.E."/>
            <person name="Chang Y.-L."/>
            <person name="DeCaprio D."/>
            <person name="Gale L.R."/>
            <person name="Gnerre S."/>
            <person name="Goswami R.S."/>
            <person name="Hammond-Kosack K."/>
            <person name="Harris L.J."/>
            <person name="Hilburn K."/>
            <person name="Kennell J.C."/>
            <person name="Kroken S."/>
            <person name="Magnuson J.K."/>
            <person name="Mannhaupt G."/>
            <person name="Mauceli E.W."/>
            <person name="Mewes H.-W."/>
            <person name="Mitterbauer R."/>
            <person name="Muehlbauer G."/>
            <person name="Muensterkoetter M."/>
            <person name="Nelson D."/>
            <person name="O'Donnell K."/>
            <person name="Ouellet T."/>
            <person name="Qi W."/>
            <person name="Quesneville H."/>
            <person name="Roncero M.I.G."/>
            <person name="Seong K.-Y."/>
            <person name="Tetko I.V."/>
            <person name="Urban M."/>
            <person name="Waalwijk C."/>
            <person name="Ward T.J."/>
            <person name="Yao J."/>
            <person name="Birren B.W."/>
            <person name="Kistler H.C."/>
        </authorList>
    </citation>
    <scope>NUCLEOTIDE SEQUENCE [LARGE SCALE GENOMIC DNA]</scope>
    <source>
        <strain evidence="4">ATCC MYA-4620 / CBS 123657 / FGSC 9075 / NRRL 31084 / PH-1</strain>
        <strain evidence="3">PH-1 / ATCC MYA-4620 / FGSC 9075 / NRRL 31084</strain>
    </source>
</reference>
<evidence type="ECO:0000313" key="4">
    <source>
        <dbReference type="Proteomes" id="UP000070720"/>
    </source>
</evidence>
<dbReference type="EMBL" id="HG970333">
    <property type="protein sequence ID" value="CEF79314.1"/>
    <property type="molecule type" value="Genomic_DNA"/>
</dbReference>
<accession>A0A0E0S739</accession>
<reference evidence="3 4" key="2">
    <citation type="journal article" date="2010" name="Nature">
        <title>Comparative genomics reveals mobile pathogenicity chromosomes in Fusarium.</title>
        <authorList>
            <person name="Ma L.J."/>
            <person name="van der Does H.C."/>
            <person name="Borkovich K.A."/>
            <person name="Coleman J.J."/>
            <person name="Daboussi M.J."/>
            <person name="Di Pietro A."/>
            <person name="Dufresne M."/>
            <person name="Freitag M."/>
            <person name="Grabherr M."/>
            <person name="Henrissat B."/>
            <person name="Houterman P.M."/>
            <person name="Kang S."/>
            <person name="Shim W.B."/>
            <person name="Woloshuk C."/>
            <person name="Xie X."/>
            <person name="Xu J.R."/>
            <person name="Antoniw J."/>
            <person name="Baker S.E."/>
            <person name="Bluhm B.H."/>
            <person name="Breakspear A."/>
            <person name="Brown D.W."/>
            <person name="Butchko R.A."/>
            <person name="Chapman S."/>
            <person name="Coulson R."/>
            <person name="Coutinho P.M."/>
            <person name="Danchin E.G."/>
            <person name="Diener A."/>
            <person name="Gale L.R."/>
            <person name="Gardiner D.M."/>
            <person name="Goff S."/>
            <person name="Hammond-Kosack K.E."/>
            <person name="Hilburn K."/>
            <person name="Hua-Van A."/>
            <person name="Jonkers W."/>
            <person name="Kazan K."/>
            <person name="Kodira C.D."/>
            <person name="Koehrsen M."/>
            <person name="Kumar L."/>
            <person name="Lee Y.H."/>
            <person name="Li L."/>
            <person name="Manners J.M."/>
            <person name="Miranda-Saavedra D."/>
            <person name="Mukherjee M."/>
            <person name="Park G."/>
            <person name="Park J."/>
            <person name="Park S.Y."/>
            <person name="Proctor R.H."/>
            <person name="Regev A."/>
            <person name="Ruiz-Roldan M.C."/>
            <person name="Sain D."/>
            <person name="Sakthikumar S."/>
            <person name="Sykes S."/>
            <person name="Schwartz D.C."/>
            <person name="Turgeon B.G."/>
            <person name="Wapinski I."/>
            <person name="Yoder O."/>
            <person name="Young S."/>
            <person name="Zeng Q."/>
            <person name="Zhou S."/>
            <person name="Galagan J."/>
            <person name="Cuomo C.A."/>
            <person name="Kistler H.C."/>
            <person name="Rep M."/>
        </authorList>
    </citation>
    <scope>GENOME REANNOTATION</scope>
    <source>
        <strain evidence="4">ATCC MYA-4620 / CBS 123657 / FGSC 9075 / NRRL 31084 / PH-1</strain>
        <strain evidence="3">PH-1 / ATCC MYA-4620 / FGSC 9075 / NRRL 31084</strain>
    </source>
</reference>
<keyword evidence="1" id="KW-1133">Transmembrane helix</keyword>
<name>A0A098DK31_GIBZE</name>
<dbReference type="VEuPathDB" id="FungiDB:FGRAMPH1_01G15025"/>
<keyword evidence="1" id="KW-0812">Transmembrane</keyword>
<keyword evidence="1" id="KW-0472">Membrane</keyword>
<dbReference type="EnsemblFungi" id="CEF79314">
    <property type="protein sequence ID" value="CEF79314"/>
    <property type="gene ID" value="FGRRES_20203"/>
</dbReference>
<evidence type="ECO:0000313" key="3">
    <source>
        <dbReference type="EnsemblFungi" id="CEF79314"/>
    </source>
</evidence>